<evidence type="ECO:0000256" key="6">
    <source>
        <dbReference type="ARBA" id="ARBA00022741"/>
    </source>
</evidence>
<evidence type="ECO:0000313" key="13">
    <source>
        <dbReference type="Proteomes" id="UP000198922"/>
    </source>
</evidence>
<reference evidence="13" key="1">
    <citation type="submission" date="2016-10" db="EMBL/GenBank/DDBJ databases">
        <authorList>
            <person name="Varghese N."/>
            <person name="Submissions S."/>
        </authorList>
    </citation>
    <scope>NUCLEOTIDE SEQUENCE [LARGE SCALE GENOMIC DNA]</scope>
    <source>
        <strain evidence="13">DSM 21424</strain>
    </source>
</reference>
<comment type="subcellular location">
    <subcellularLocation>
        <location evidence="1">Cell membrane</location>
        <topology evidence="1">Peripheral membrane protein</topology>
    </subcellularLocation>
</comment>
<dbReference type="PROSITE" id="PS50893">
    <property type="entry name" value="ABC_TRANSPORTER_2"/>
    <property type="match status" value="1"/>
</dbReference>
<dbReference type="OrthoDB" id="9805601at2"/>
<evidence type="ECO:0000313" key="12">
    <source>
        <dbReference type="EMBL" id="SDF08377.1"/>
    </source>
</evidence>
<dbReference type="InterPro" id="IPR003439">
    <property type="entry name" value="ABC_transporter-like_ATP-bd"/>
</dbReference>
<evidence type="ECO:0000256" key="4">
    <source>
        <dbReference type="ARBA" id="ARBA00022475"/>
    </source>
</evidence>
<evidence type="ECO:0000256" key="8">
    <source>
        <dbReference type="ARBA" id="ARBA00023004"/>
    </source>
</evidence>
<evidence type="ECO:0000256" key="10">
    <source>
        <dbReference type="ARBA" id="ARBA00023136"/>
    </source>
</evidence>
<keyword evidence="7 12" id="KW-0067">ATP-binding</keyword>
<proteinExistence type="inferred from homology"/>
<dbReference type="Gene3D" id="3.40.50.300">
    <property type="entry name" value="P-loop containing nucleotide triphosphate hydrolases"/>
    <property type="match status" value="1"/>
</dbReference>
<dbReference type="PANTHER" id="PTHR42771:SF2">
    <property type="entry name" value="IRON(3+)-HYDROXAMATE IMPORT ATP-BINDING PROTEIN FHUC"/>
    <property type="match status" value="1"/>
</dbReference>
<dbReference type="SMART" id="SM00382">
    <property type="entry name" value="AAA"/>
    <property type="match status" value="1"/>
</dbReference>
<comment type="similarity">
    <text evidence="2">Belongs to the ABC transporter superfamily.</text>
</comment>
<organism evidence="12 13">
    <name type="scientific">Limimaricola pyoseonensis</name>
    <dbReference type="NCBI Taxonomy" id="521013"/>
    <lineage>
        <taxon>Bacteria</taxon>
        <taxon>Pseudomonadati</taxon>
        <taxon>Pseudomonadota</taxon>
        <taxon>Alphaproteobacteria</taxon>
        <taxon>Rhodobacterales</taxon>
        <taxon>Paracoccaceae</taxon>
        <taxon>Limimaricola</taxon>
    </lineage>
</organism>
<dbReference type="FunFam" id="3.40.50.300:FF:000134">
    <property type="entry name" value="Iron-enterobactin ABC transporter ATP-binding protein"/>
    <property type="match status" value="1"/>
</dbReference>
<dbReference type="SUPFAM" id="SSF52540">
    <property type="entry name" value="P-loop containing nucleoside triphosphate hydrolases"/>
    <property type="match status" value="1"/>
</dbReference>
<dbReference type="GO" id="GO:0016887">
    <property type="term" value="F:ATP hydrolysis activity"/>
    <property type="evidence" value="ECO:0007669"/>
    <property type="project" value="InterPro"/>
</dbReference>
<dbReference type="RefSeq" id="WP_090113869.1">
    <property type="nucleotide sequence ID" value="NZ_FNAT01000007.1"/>
</dbReference>
<feature type="domain" description="ABC transporter" evidence="11">
    <location>
        <begin position="6"/>
        <end position="242"/>
    </location>
</feature>
<keyword evidence="10" id="KW-0472">Membrane</keyword>
<dbReference type="InterPro" id="IPR003593">
    <property type="entry name" value="AAA+_ATPase"/>
</dbReference>
<dbReference type="GO" id="GO:0005524">
    <property type="term" value="F:ATP binding"/>
    <property type="evidence" value="ECO:0007669"/>
    <property type="project" value="UniProtKB-KW"/>
</dbReference>
<dbReference type="InterPro" id="IPR017871">
    <property type="entry name" value="ABC_transporter-like_CS"/>
</dbReference>
<dbReference type="STRING" id="521013.SAMN04488567_3348"/>
<evidence type="ECO:0000259" key="11">
    <source>
        <dbReference type="PROSITE" id="PS50893"/>
    </source>
</evidence>
<dbReference type="Pfam" id="PF00005">
    <property type="entry name" value="ABC_tran"/>
    <property type="match status" value="1"/>
</dbReference>
<protein>
    <submittedName>
        <fullName evidence="12">Iron complex transport system ATP-binding protein</fullName>
    </submittedName>
</protein>
<sequence>MPDTALSLRDAAIGYDRKLVFEDLSLSVPEGRVTAFCGPNGCGKSTALKAMRRLLPLQAGAVELRGRPIAGWSPRDLARELAMLSQSPEAPVEITVEELAFMGRYAHRRALSGRKRSDRAAVTAALTAVDMADLAHRPIGALSGGQLQRAWLAMVIAQEAPVILLDEPTNHLDVAHALETLALVRHLSHEMGKTVVVVLHDLNLAARFADAITFFRAGRIAAEGPVAEVFRPEIIGEVFGIACEVRPDGPDGRPFVLPLHRATAGAH</sequence>
<evidence type="ECO:0000256" key="2">
    <source>
        <dbReference type="ARBA" id="ARBA00005417"/>
    </source>
</evidence>
<dbReference type="AlphaFoldDB" id="A0A1G7I6L8"/>
<evidence type="ECO:0000256" key="5">
    <source>
        <dbReference type="ARBA" id="ARBA00022496"/>
    </source>
</evidence>
<dbReference type="InterPro" id="IPR051535">
    <property type="entry name" value="Siderophore_ABC-ATPase"/>
</dbReference>
<keyword evidence="8" id="KW-0408">Iron</keyword>
<evidence type="ECO:0000256" key="3">
    <source>
        <dbReference type="ARBA" id="ARBA00022448"/>
    </source>
</evidence>
<dbReference type="PROSITE" id="PS00211">
    <property type="entry name" value="ABC_TRANSPORTER_1"/>
    <property type="match status" value="1"/>
</dbReference>
<dbReference type="PANTHER" id="PTHR42771">
    <property type="entry name" value="IRON(3+)-HYDROXAMATE IMPORT ATP-BINDING PROTEIN FHUC"/>
    <property type="match status" value="1"/>
</dbReference>
<dbReference type="CDD" id="cd03214">
    <property type="entry name" value="ABC_Iron-Siderophores_B12_Hemin"/>
    <property type="match status" value="1"/>
</dbReference>
<dbReference type="GO" id="GO:0005886">
    <property type="term" value="C:plasma membrane"/>
    <property type="evidence" value="ECO:0007669"/>
    <property type="project" value="UniProtKB-SubCell"/>
</dbReference>
<accession>A0A1G7I6L8</accession>
<evidence type="ECO:0000256" key="7">
    <source>
        <dbReference type="ARBA" id="ARBA00022840"/>
    </source>
</evidence>
<keyword evidence="3" id="KW-0813">Transport</keyword>
<keyword evidence="4" id="KW-1003">Cell membrane</keyword>
<evidence type="ECO:0000256" key="9">
    <source>
        <dbReference type="ARBA" id="ARBA00023065"/>
    </source>
</evidence>
<gene>
    <name evidence="12" type="ORF">SAMN04488567_3348</name>
</gene>
<name>A0A1G7I6L8_9RHOB</name>
<dbReference type="InterPro" id="IPR027417">
    <property type="entry name" value="P-loop_NTPase"/>
</dbReference>
<evidence type="ECO:0000256" key="1">
    <source>
        <dbReference type="ARBA" id="ARBA00004202"/>
    </source>
</evidence>
<dbReference type="GO" id="GO:0006826">
    <property type="term" value="P:iron ion transport"/>
    <property type="evidence" value="ECO:0007669"/>
    <property type="project" value="UniProtKB-KW"/>
</dbReference>
<dbReference type="EMBL" id="FNAT01000007">
    <property type="protein sequence ID" value="SDF08377.1"/>
    <property type="molecule type" value="Genomic_DNA"/>
</dbReference>
<keyword evidence="6" id="KW-0547">Nucleotide-binding</keyword>
<keyword evidence="9" id="KW-0406">Ion transport</keyword>
<keyword evidence="13" id="KW-1185">Reference proteome</keyword>
<dbReference type="Proteomes" id="UP000198922">
    <property type="component" value="Unassembled WGS sequence"/>
</dbReference>
<keyword evidence="5" id="KW-0410">Iron transport</keyword>